<evidence type="ECO:0000256" key="8">
    <source>
        <dbReference type="SAM" id="Phobius"/>
    </source>
</evidence>
<keyword evidence="7 8" id="KW-0472">Membrane</keyword>
<keyword evidence="3" id="KW-0813">Transport</keyword>
<dbReference type="InterPro" id="IPR051447">
    <property type="entry name" value="Lipoprotein-release_system"/>
</dbReference>
<keyword evidence="5 8" id="KW-0812">Transmembrane</keyword>
<evidence type="ECO:0000256" key="7">
    <source>
        <dbReference type="ARBA" id="ARBA00023136"/>
    </source>
</evidence>
<comment type="similarity">
    <text evidence="2">Belongs to the ABC-4 integral membrane protein family. LolC/E subfamily.</text>
</comment>
<evidence type="ECO:0000256" key="3">
    <source>
        <dbReference type="ARBA" id="ARBA00022448"/>
    </source>
</evidence>
<dbReference type="InterPro" id="IPR025857">
    <property type="entry name" value="MacB_PCD"/>
</dbReference>
<dbReference type="AlphaFoldDB" id="A0A3L0VXZ8"/>
<dbReference type="InterPro" id="IPR003838">
    <property type="entry name" value="ABC3_permease_C"/>
</dbReference>
<proteinExistence type="inferred from homology"/>
<feature type="transmembrane region" description="Helical" evidence="8">
    <location>
        <begin position="377"/>
        <end position="397"/>
    </location>
</feature>
<keyword evidence="4" id="KW-1003">Cell membrane</keyword>
<gene>
    <name evidence="11" type="ORF">D9F05_01515</name>
</gene>
<protein>
    <submittedName>
        <fullName evidence="11">Lipoprotein-releasing ABC transporter permease subunit</fullName>
    </submittedName>
</protein>
<evidence type="ECO:0000259" key="9">
    <source>
        <dbReference type="Pfam" id="PF02687"/>
    </source>
</evidence>
<keyword evidence="6 8" id="KW-1133">Transmembrane helix</keyword>
<reference evidence="11" key="1">
    <citation type="submission" date="2018-10" db="EMBL/GenBank/DDBJ databases">
        <authorList>
            <consortium name="NARMS: The National Antimicrobial Resistance Monitoring System"/>
        </authorList>
    </citation>
    <scope>NUCLEOTIDE SEQUENCE [LARGE SCALE GENOMIC DNA]</scope>
    <source>
        <strain evidence="11">CVM N17EC0388</strain>
    </source>
</reference>
<evidence type="ECO:0000256" key="4">
    <source>
        <dbReference type="ARBA" id="ARBA00022475"/>
    </source>
</evidence>
<dbReference type="InterPro" id="IPR011925">
    <property type="entry name" value="LolCE_TM"/>
</dbReference>
<feature type="domain" description="ABC3 transporter permease C-terminal" evidence="9">
    <location>
        <begin position="277"/>
        <end position="404"/>
    </location>
</feature>
<evidence type="ECO:0000313" key="11">
    <source>
        <dbReference type="EMBL" id="MHO03067.1"/>
    </source>
</evidence>
<accession>A0A3L0VXZ8</accession>
<evidence type="ECO:0000256" key="5">
    <source>
        <dbReference type="ARBA" id="ARBA00022692"/>
    </source>
</evidence>
<evidence type="ECO:0000256" key="6">
    <source>
        <dbReference type="ARBA" id="ARBA00022989"/>
    </source>
</evidence>
<evidence type="ECO:0000256" key="1">
    <source>
        <dbReference type="ARBA" id="ARBA00004651"/>
    </source>
</evidence>
<dbReference type="Pfam" id="PF02687">
    <property type="entry name" value="FtsX"/>
    <property type="match status" value="1"/>
</dbReference>
<keyword evidence="11" id="KW-0449">Lipoprotein</keyword>
<feature type="transmembrane region" description="Helical" evidence="8">
    <location>
        <begin position="277"/>
        <end position="298"/>
    </location>
</feature>
<dbReference type="GO" id="GO:0042953">
    <property type="term" value="P:lipoprotein transport"/>
    <property type="evidence" value="ECO:0007669"/>
    <property type="project" value="InterPro"/>
</dbReference>
<organism evidence="11">
    <name type="scientific">Escherichia coli</name>
    <dbReference type="NCBI Taxonomy" id="562"/>
    <lineage>
        <taxon>Bacteria</taxon>
        <taxon>Pseudomonadati</taxon>
        <taxon>Pseudomonadota</taxon>
        <taxon>Gammaproteobacteria</taxon>
        <taxon>Enterobacterales</taxon>
        <taxon>Enterobacteriaceae</taxon>
        <taxon>Escherichia</taxon>
    </lineage>
</organism>
<name>A0A3L0VXZ8_ECOLX</name>
<feature type="domain" description="MacB-like periplasmic core" evidence="10">
    <location>
        <begin position="31"/>
        <end position="244"/>
    </location>
</feature>
<feature type="transmembrane region" description="Helical" evidence="8">
    <location>
        <begin position="318"/>
        <end position="344"/>
    </location>
</feature>
<sequence>MKTGLFQPLSLAIGLRYAGSRRSNRFVSFISLFSTFGIAIGVAALMVVISVMNGFEGQLKGRILGVIPHVVVTNQTGRIDAHPDGLPDLAKLPHVIASAPMLDSEGMLQSPGQLIGVSVQGIDPALWPKDDILHAQMQMGRLDSLQQGEYHIVLGQGVASRLKVSMGDQVRLLLTEGTRFTPFGRVPAQRLFTVSGIFGVGADVDSQVALVALGDAQRLLRLPTETVGGIRLWLDDPFAADQVIKTALPDGLEWQDWRRERGELFQAVAMEKRMMGLMLVLIIAVATFNILSALVMVVTDKEGEVAILRTMGMNESGIVKIFMVLGASSGVIGALLGGLTGLALSLGLNPLLDAVGLNLYMTAGGSGLPVIVEPTQVITILLGAVLLSFSATLYPAARAARVKPAEALRYE</sequence>
<dbReference type="PANTHER" id="PTHR30489">
    <property type="entry name" value="LIPOPROTEIN-RELEASING SYSTEM TRANSMEMBRANE PROTEIN LOLE"/>
    <property type="match status" value="1"/>
</dbReference>
<dbReference type="EMBL" id="RNRV01000002">
    <property type="protein sequence ID" value="MHO03067.1"/>
    <property type="molecule type" value="Genomic_DNA"/>
</dbReference>
<evidence type="ECO:0000259" key="10">
    <source>
        <dbReference type="Pfam" id="PF12704"/>
    </source>
</evidence>
<evidence type="ECO:0000256" key="2">
    <source>
        <dbReference type="ARBA" id="ARBA00005236"/>
    </source>
</evidence>
<dbReference type="NCBIfam" id="TIGR02212">
    <property type="entry name" value="lolCE"/>
    <property type="match status" value="1"/>
</dbReference>
<feature type="transmembrane region" description="Helical" evidence="8">
    <location>
        <begin position="28"/>
        <end position="52"/>
    </location>
</feature>
<dbReference type="PANTHER" id="PTHR30489:SF8">
    <property type="entry name" value="LIPOPROTEIN-RELEASING SYSTEM TRANSMEMBRANE PROTEIN LOLC"/>
    <property type="match status" value="1"/>
</dbReference>
<comment type="subcellular location">
    <subcellularLocation>
        <location evidence="1">Cell membrane</location>
        <topology evidence="1">Multi-pass membrane protein</topology>
    </subcellularLocation>
</comment>
<comment type="caution">
    <text evidence="11">The sequence shown here is derived from an EMBL/GenBank/DDBJ whole genome shotgun (WGS) entry which is preliminary data.</text>
</comment>
<dbReference type="GO" id="GO:0044874">
    <property type="term" value="P:lipoprotein localization to outer membrane"/>
    <property type="evidence" value="ECO:0007669"/>
    <property type="project" value="TreeGrafter"/>
</dbReference>
<dbReference type="Pfam" id="PF12704">
    <property type="entry name" value="MacB_PCD"/>
    <property type="match status" value="1"/>
</dbReference>
<dbReference type="GO" id="GO:0098797">
    <property type="term" value="C:plasma membrane protein complex"/>
    <property type="evidence" value="ECO:0007669"/>
    <property type="project" value="TreeGrafter"/>
</dbReference>